<dbReference type="InterPro" id="IPR019888">
    <property type="entry name" value="Tscrpt_reg_AsnC-like"/>
</dbReference>
<dbReference type="PROSITE" id="PS50956">
    <property type="entry name" value="HTH_ASNC_2"/>
    <property type="match status" value="1"/>
</dbReference>
<dbReference type="InterPro" id="IPR036390">
    <property type="entry name" value="WH_DNA-bd_sf"/>
</dbReference>
<evidence type="ECO:0000313" key="5">
    <source>
        <dbReference type="EMBL" id="GAG44618.1"/>
    </source>
</evidence>
<reference evidence="5" key="1">
    <citation type="journal article" date="2014" name="Front. Microbiol.">
        <title>High frequency of phylogenetically diverse reductive dehalogenase-homologous genes in deep subseafloor sedimentary metagenomes.</title>
        <authorList>
            <person name="Kawai M."/>
            <person name="Futagami T."/>
            <person name="Toyoda A."/>
            <person name="Takaki Y."/>
            <person name="Nishi S."/>
            <person name="Hori S."/>
            <person name="Arai W."/>
            <person name="Tsubouchi T."/>
            <person name="Morono Y."/>
            <person name="Uchiyama I."/>
            <person name="Ito T."/>
            <person name="Fujiyama A."/>
            <person name="Inagaki F."/>
            <person name="Takami H."/>
        </authorList>
    </citation>
    <scope>NUCLEOTIDE SEQUENCE</scope>
    <source>
        <strain evidence="5">Expedition CK06-06</strain>
    </source>
</reference>
<dbReference type="GO" id="GO:0043200">
    <property type="term" value="P:response to amino acid"/>
    <property type="evidence" value="ECO:0007669"/>
    <property type="project" value="TreeGrafter"/>
</dbReference>
<dbReference type="InterPro" id="IPR036388">
    <property type="entry name" value="WH-like_DNA-bd_sf"/>
</dbReference>
<dbReference type="InterPro" id="IPR011008">
    <property type="entry name" value="Dimeric_a/b-barrel"/>
</dbReference>
<dbReference type="AlphaFoldDB" id="X0Y7D2"/>
<keyword evidence="3" id="KW-0804">Transcription</keyword>
<dbReference type="PANTHER" id="PTHR30154:SF34">
    <property type="entry name" value="TRANSCRIPTIONAL REGULATOR AZLB"/>
    <property type="match status" value="1"/>
</dbReference>
<dbReference type="EMBL" id="BARS01055328">
    <property type="protein sequence ID" value="GAG44618.1"/>
    <property type="molecule type" value="Genomic_DNA"/>
</dbReference>
<dbReference type="PRINTS" id="PR00033">
    <property type="entry name" value="HTHASNC"/>
</dbReference>
<dbReference type="Pfam" id="PF13404">
    <property type="entry name" value="HTH_AsnC-type"/>
    <property type="match status" value="1"/>
</dbReference>
<dbReference type="GO" id="GO:0043565">
    <property type="term" value="F:sequence-specific DNA binding"/>
    <property type="evidence" value="ECO:0007669"/>
    <property type="project" value="InterPro"/>
</dbReference>
<evidence type="ECO:0000259" key="4">
    <source>
        <dbReference type="PROSITE" id="PS50956"/>
    </source>
</evidence>
<dbReference type="Pfam" id="PF01037">
    <property type="entry name" value="AsnC_trans_reg"/>
    <property type="match status" value="1"/>
</dbReference>
<evidence type="ECO:0000256" key="3">
    <source>
        <dbReference type="ARBA" id="ARBA00023163"/>
    </source>
</evidence>
<protein>
    <recommendedName>
        <fullName evidence="4">HTH asnC-type domain-containing protein</fullName>
    </recommendedName>
</protein>
<evidence type="ECO:0000256" key="2">
    <source>
        <dbReference type="ARBA" id="ARBA00023125"/>
    </source>
</evidence>
<dbReference type="GO" id="GO:0005829">
    <property type="term" value="C:cytosol"/>
    <property type="evidence" value="ECO:0007669"/>
    <property type="project" value="TreeGrafter"/>
</dbReference>
<dbReference type="Gene3D" id="3.30.70.920">
    <property type="match status" value="1"/>
</dbReference>
<keyword evidence="2" id="KW-0238">DNA-binding</keyword>
<dbReference type="SMART" id="SM00344">
    <property type="entry name" value="HTH_ASNC"/>
    <property type="match status" value="1"/>
</dbReference>
<sequence length="162" mass="19263">MKLEYGKKVKLDAKDKKILEQLQRNARQSIAEIAKKTGLPRDVVVYRIKKLEQSKVIRAHHTLLNPQKLGYPLYVYVLFSCYNIKPEEETKFINYLKNHKQIIYVAKNSGKYDFTIGVCAKDYKEFDEIIREIRQKFIDVIKDIESLPTIQEFKYDWMVDLI</sequence>
<dbReference type="InterPro" id="IPR000485">
    <property type="entry name" value="AsnC-type_HTH_dom"/>
</dbReference>
<dbReference type="SUPFAM" id="SSF54909">
    <property type="entry name" value="Dimeric alpha+beta barrel"/>
    <property type="match status" value="1"/>
</dbReference>
<dbReference type="SUPFAM" id="SSF46785">
    <property type="entry name" value="Winged helix' DNA-binding domain"/>
    <property type="match status" value="1"/>
</dbReference>
<dbReference type="InterPro" id="IPR019887">
    <property type="entry name" value="Tscrpt_reg_AsnC/Lrp_C"/>
</dbReference>
<evidence type="ECO:0000256" key="1">
    <source>
        <dbReference type="ARBA" id="ARBA00023015"/>
    </source>
</evidence>
<name>X0Y7D2_9ZZZZ</name>
<gene>
    <name evidence="5" type="ORF">S01H1_81711</name>
</gene>
<keyword evidence="1" id="KW-0805">Transcription regulation</keyword>
<proteinExistence type="predicted"/>
<comment type="caution">
    <text evidence="5">The sequence shown here is derived from an EMBL/GenBank/DDBJ whole genome shotgun (WGS) entry which is preliminary data.</text>
</comment>
<accession>X0Y7D2</accession>
<dbReference type="Gene3D" id="1.10.10.10">
    <property type="entry name" value="Winged helix-like DNA-binding domain superfamily/Winged helix DNA-binding domain"/>
    <property type="match status" value="1"/>
</dbReference>
<feature type="domain" description="HTH asnC-type" evidence="4">
    <location>
        <begin position="11"/>
        <end position="72"/>
    </location>
</feature>
<dbReference type="PANTHER" id="PTHR30154">
    <property type="entry name" value="LEUCINE-RESPONSIVE REGULATORY PROTEIN"/>
    <property type="match status" value="1"/>
</dbReference>
<organism evidence="5">
    <name type="scientific">marine sediment metagenome</name>
    <dbReference type="NCBI Taxonomy" id="412755"/>
    <lineage>
        <taxon>unclassified sequences</taxon>
        <taxon>metagenomes</taxon>
        <taxon>ecological metagenomes</taxon>
    </lineage>
</organism>